<reference evidence="2" key="1">
    <citation type="journal article" date="2019" name="Int. J. Syst. Evol. Microbiol.">
        <title>The Global Catalogue of Microorganisms (GCM) 10K type strain sequencing project: providing services to taxonomists for standard genome sequencing and annotation.</title>
        <authorList>
            <consortium name="The Broad Institute Genomics Platform"/>
            <consortium name="The Broad Institute Genome Sequencing Center for Infectious Disease"/>
            <person name="Wu L."/>
            <person name="Ma J."/>
        </authorList>
    </citation>
    <scope>NUCLEOTIDE SEQUENCE [LARGE SCALE GENOMIC DNA]</scope>
    <source>
        <strain evidence="2">JCM 19125</strain>
    </source>
</reference>
<evidence type="ECO:0000313" key="2">
    <source>
        <dbReference type="Proteomes" id="UP001501521"/>
    </source>
</evidence>
<name>A0ABP9FH89_9ACTN</name>
<dbReference type="InterPro" id="IPR021408">
    <property type="entry name" value="DUF3046"/>
</dbReference>
<organism evidence="1 2">
    <name type="scientific">Tessaracoccus lubricantis</name>
    <dbReference type="NCBI Taxonomy" id="545543"/>
    <lineage>
        <taxon>Bacteria</taxon>
        <taxon>Bacillati</taxon>
        <taxon>Actinomycetota</taxon>
        <taxon>Actinomycetes</taxon>
        <taxon>Propionibacteriales</taxon>
        <taxon>Propionibacteriaceae</taxon>
        <taxon>Tessaracoccus</taxon>
    </lineage>
</organism>
<comment type="caution">
    <text evidence="1">The sequence shown here is derived from an EMBL/GenBank/DDBJ whole genome shotgun (WGS) entry which is preliminary data.</text>
</comment>
<dbReference type="EMBL" id="BAABLV010000036">
    <property type="protein sequence ID" value="GAA4903203.1"/>
    <property type="molecule type" value="Genomic_DNA"/>
</dbReference>
<evidence type="ECO:0000313" key="1">
    <source>
        <dbReference type="EMBL" id="GAA4903203.1"/>
    </source>
</evidence>
<dbReference type="RefSeq" id="WP_345582896.1">
    <property type="nucleotide sequence ID" value="NZ_BAABLV010000036.1"/>
</dbReference>
<dbReference type="Pfam" id="PF11248">
    <property type="entry name" value="DUF3046"/>
    <property type="match status" value="1"/>
</dbReference>
<evidence type="ECO:0008006" key="3">
    <source>
        <dbReference type="Google" id="ProtNLM"/>
    </source>
</evidence>
<protein>
    <recommendedName>
        <fullName evidence="3">DUF3046 domain-containing protein</fullName>
    </recommendedName>
</protein>
<keyword evidence="2" id="KW-1185">Reference proteome</keyword>
<accession>A0ABP9FH89</accession>
<gene>
    <name evidence="1" type="ORF">GCM10025789_22550</name>
</gene>
<sequence>MREAELWERMDEVLPHGYAASWAGSVVLEDLGSRTVRDALAAGIPCKAIWRAVWSHLELPGKLR</sequence>
<dbReference type="Proteomes" id="UP001501521">
    <property type="component" value="Unassembled WGS sequence"/>
</dbReference>
<proteinExistence type="predicted"/>